<dbReference type="RefSeq" id="WP_065678794.1">
    <property type="nucleotide sequence ID" value="NZ_AP025460.1"/>
</dbReference>
<dbReference type="Proteomes" id="UP000092876">
    <property type="component" value="Unassembled WGS sequence"/>
</dbReference>
<evidence type="ECO:0000313" key="1">
    <source>
        <dbReference type="EMBL" id="SBS63228.1"/>
    </source>
</evidence>
<gene>
    <name evidence="1" type="ORF">VAT7223_01560</name>
</gene>
<proteinExistence type="predicted"/>
<name>A0A1C3IPF3_9VIBR</name>
<dbReference type="AlphaFoldDB" id="A0A1C3IPF3"/>
<accession>A0A1C3IPF3</accession>
<dbReference type="GeneID" id="94233407"/>
<dbReference type="EMBL" id="FLQP01000019">
    <property type="protein sequence ID" value="SBS63228.1"/>
    <property type="molecule type" value="Genomic_DNA"/>
</dbReference>
<organism evidence="1 2">
    <name type="scientific">Vibrio atlanticus</name>
    <dbReference type="NCBI Taxonomy" id="693153"/>
    <lineage>
        <taxon>Bacteria</taxon>
        <taxon>Pseudomonadati</taxon>
        <taxon>Pseudomonadota</taxon>
        <taxon>Gammaproteobacteria</taxon>
        <taxon>Vibrionales</taxon>
        <taxon>Vibrionaceae</taxon>
        <taxon>Vibrio</taxon>
    </lineage>
</organism>
<evidence type="ECO:0000313" key="2">
    <source>
        <dbReference type="Proteomes" id="UP000092876"/>
    </source>
</evidence>
<sequence length="1002" mass="116021">MPLEFHLERNLIKRIKNHKDGTTFLFGAAFSQSHNGSAGIPNVAGVLEFIEEYVRNQDDPEDLSDYLDELEGADSQEKYQQAFRIIAGTYGQRAVNEIIRNVVESNIDDEGNHRIPQAIKDFVSGIKNNNFRVDNIITTNFDTLLEAEFNNQGIRYNSFSVVADTQLSNKVNDGINIYHLHGIWDQGDTMHTTSQLQQSRARIEMSLQNLVGDDLVVVMGYSGWEDSFTRALATVVTNSITDYDILWTFYQSEPAKIEYERKDLFTNLEDAISRGRVQFYRGVDCNTTFDKLSQVSEVKKKRAEKHELERQLQETINFYEIEDRGYNRNVRKQTFLDSLTLLDNNNALSISTPLGYGAYDFISSFKHALGEQKAKFLRIDCSEVLTKVQVENQIKSETRQPLTQLIYLLSAKANEEAYFIIFDNIKGKMNADALMYLVNLPELLPEFGKNTFFIFLSSVTIKQFRRFHVDLEALTLNESQLILNDRFGSGQLTQSQVAQIHDRSEGVVDKLEQIMDFLENSSVEEVLAHNEIFDDDFHLAHIPATTLNQIDLLLTDRSKEQTLRMLNILSILKNGETLTNLTQDKLGAKLNPKHVQELVKFELATTVKLDPSTTIIKINPIIKDYILSKMSEEDIFRISNAYLRVTIIPTKRGVKLSSLNRKIYQTGYSTEEDNTGALLLYSIESCLQNMRHNEVVGESNEMNERRLNKLRFYSSSYIYILINSDRYAETISAIELLLDTVREIDQGNLYKYYEHMACAYRMRGSYSETEKYLNLSEELCPDDDKGTLESIYVERLHLLEHTDIDAAIALARAHKNDYHKTSVAFILSDVILAETKDTEQRFKALVRLEKRARKQSHFTLANNILFTINNERNNVDKIKQLDKAIESDRSSYNFCRATIYKHQTLVESDMYDRIKEQDIIDLSNIYNYLFRQKFDSLFTKCHKLLWDIAAYRQRQDIIYMIYYKGTIVWRLNSDTKNEERYLARFQDFEELTVLNGLVHKTE</sequence>
<dbReference type="Pfam" id="PF13289">
    <property type="entry name" value="SIR2_2"/>
    <property type="match status" value="1"/>
</dbReference>
<reference evidence="2" key="1">
    <citation type="submission" date="2016-06" db="EMBL/GenBank/DDBJ databases">
        <authorList>
            <person name="Rodrigo-Torres Lidia"/>
            <person name="Arahal R.David."/>
        </authorList>
    </citation>
    <scope>NUCLEOTIDE SEQUENCE [LARGE SCALE GENOMIC DNA]</scope>
    <source>
        <strain evidence="2">CECT 7223</strain>
    </source>
</reference>
<protein>
    <submittedName>
        <fullName evidence="1">Uncharacterized protein</fullName>
    </submittedName>
</protein>